<protein>
    <submittedName>
        <fullName evidence="1">35428_t:CDS:1</fullName>
    </submittedName>
</protein>
<dbReference type="EMBL" id="CAJVQC010038918">
    <property type="protein sequence ID" value="CAG8767324.1"/>
    <property type="molecule type" value="Genomic_DNA"/>
</dbReference>
<organism evidence="1 2">
    <name type="scientific">Racocetra persica</name>
    <dbReference type="NCBI Taxonomy" id="160502"/>
    <lineage>
        <taxon>Eukaryota</taxon>
        <taxon>Fungi</taxon>
        <taxon>Fungi incertae sedis</taxon>
        <taxon>Mucoromycota</taxon>
        <taxon>Glomeromycotina</taxon>
        <taxon>Glomeromycetes</taxon>
        <taxon>Diversisporales</taxon>
        <taxon>Gigasporaceae</taxon>
        <taxon>Racocetra</taxon>
    </lineage>
</organism>
<feature type="non-terminal residue" evidence="1">
    <location>
        <position position="1"/>
    </location>
</feature>
<accession>A0ACA9QWN8</accession>
<gene>
    <name evidence="1" type="ORF">RPERSI_LOCUS15962</name>
</gene>
<proteinExistence type="predicted"/>
<reference evidence="1" key="1">
    <citation type="submission" date="2021-06" db="EMBL/GenBank/DDBJ databases">
        <authorList>
            <person name="Kallberg Y."/>
            <person name="Tangrot J."/>
            <person name="Rosling A."/>
        </authorList>
    </citation>
    <scope>NUCLEOTIDE SEQUENCE</scope>
    <source>
        <strain evidence="1">MA461A</strain>
    </source>
</reference>
<evidence type="ECO:0000313" key="2">
    <source>
        <dbReference type="Proteomes" id="UP000789920"/>
    </source>
</evidence>
<dbReference type="Proteomes" id="UP000789920">
    <property type="component" value="Unassembled WGS sequence"/>
</dbReference>
<name>A0ACA9QWN8_9GLOM</name>
<feature type="non-terminal residue" evidence="1">
    <location>
        <position position="270"/>
    </location>
</feature>
<comment type="caution">
    <text evidence="1">The sequence shown here is derived from an EMBL/GenBank/DDBJ whole genome shotgun (WGS) entry which is preliminary data.</text>
</comment>
<keyword evidence="2" id="KW-1185">Reference proteome</keyword>
<sequence length="270" mass="31616">SGTSCARPCHTCLVEKDKLNAIKLPTKHKIIRTENQMQQVITMKKGKDYSLHEETNCFWNHPHMMKVMPFVIEGLFEGKENESLVRMFVNWNKMYYQSKKYEFTKSDLFEFEVTRSLTLKEIYEHIVLQGDQPKINAGKFGKQYCTIPLHLLKSIIELYKHEEYCSEILEGLQHFGPALNEYFNLMFTLKKNIEESEITLILFESFILPNKENVRATKSYYNTSMFSDIAIYMDSEQDFNTFGGYCFAKVLLLVRVVLKAATTFDLALIR</sequence>
<evidence type="ECO:0000313" key="1">
    <source>
        <dbReference type="EMBL" id="CAG8767324.1"/>
    </source>
</evidence>